<feature type="transmembrane region" description="Helical" evidence="6">
    <location>
        <begin position="148"/>
        <end position="166"/>
    </location>
</feature>
<dbReference type="InterPro" id="IPR020846">
    <property type="entry name" value="MFS_dom"/>
</dbReference>
<feature type="region of interest" description="Disordered" evidence="5">
    <location>
        <begin position="415"/>
        <end position="439"/>
    </location>
</feature>
<keyword evidence="4 6" id="KW-0472">Membrane</keyword>
<comment type="subcellular location">
    <subcellularLocation>
        <location evidence="1">Cell membrane</location>
        <topology evidence="1">Multi-pass membrane protein</topology>
    </subcellularLocation>
</comment>
<dbReference type="Gene3D" id="1.20.1250.20">
    <property type="entry name" value="MFS general substrate transporter like domains"/>
    <property type="match status" value="2"/>
</dbReference>
<evidence type="ECO:0000256" key="2">
    <source>
        <dbReference type="ARBA" id="ARBA00022692"/>
    </source>
</evidence>
<evidence type="ECO:0000256" key="5">
    <source>
        <dbReference type="SAM" id="MobiDB-lite"/>
    </source>
</evidence>
<feature type="transmembrane region" description="Helical" evidence="6">
    <location>
        <begin position="268"/>
        <end position="292"/>
    </location>
</feature>
<feature type="transmembrane region" description="Helical" evidence="6">
    <location>
        <begin position="23"/>
        <end position="48"/>
    </location>
</feature>
<keyword evidence="9" id="KW-1185">Reference proteome</keyword>
<dbReference type="AlphaFoldDB" id="A0A7S8RJ31"/>
<evidence type="ECO:0000313" key="8">
    <source>
        <dbReference type="EMBL" id="QPE06036.1"/>
    </source>
</evidence>
<sequence>MSAEWVDDSQEARELAGIQRRTVWVLSVGQVLGGLGFGATVSLGAVLAADIAGDESLSGLAAAGVTLGTAALAVPLAALARRRGRRISLASGMAIALVGVSLVVVAAALRSFPLLLLAFGLVGAGQTANLQSRFAAADLATDATRGRDLSIVVWATTIGAVLGPNLVQPGQAIGDALGMPPLTGPYVFTIVAQALSIVVYLGALRPDPLLVAQTVAQRRRDRVVAQIVKPDRPTSARYAIFANAAAHGVMVSIMAMTPVHMLHHGASLTIIGLTISLHIAGMYALSPVFGILADRVGRIPTIMVGQALLAASLVTVFFGAESNTAVTVALILLGLGWSAATVAGSALLTESSSEARRTTRQGRNDLSMSLVGAIGAITSGIVLGWIGFTGLALVVGVAVIATVLLAPYGRIRPVEPDAQAPDAQPSDAPGATVDEDGGR</sequence>
<feature type="transmembrane region" description="Helical" evidence="6">
    <location>
        <begin position="60"/>
        <end position="80"/>
    </location>
</feature>
<dbReference type="EMBL" id="CP064760">
    <property type="protein sequence ID" value="QPE06036.1"/>
    <property type="molecule type" value="Genomic_DNA"/>
</dbReference>
<name>A0A7S8RJ31_9MICO</name>
<feature type="transmembrane region" description="Helical" evidence="6">
    <location>
        <begin position="87"/>
        <end position="109"/>
    </location>
</feature>
<reference evidence="8 9" key="1">
    <citation type="submission" date="2020-11" db="EMBL/GenBank/DDBJ databases">
        <title>Amino acid is mineralized and recycled by bacteria in oceanic microbiome.</title>
        <authorList>
            <person name="Zheng L.Y."/>
        </authorList>
    </citation>
    <scope>NUCLEOTIDE SEQUENCE [LARGE SCALE GENOMIC DNA]</scope>
    <source>
        <strain evidence="8 9">A32-1</strain>
    </source>
</reference>
<accession>A0A7S8RJ31</accession>
<organism evidence="8 9">
    <name type="scientific">Microbacterium schleiferi</name>
    <dbReference type="NCBI Taxonomy" id="69362"/>
    <lineage>
        <taxon>Bacteria</taxon>
        <taxon>Bacillati</taxon>
        <taxon>Actinomycetota</taxon>
        <taxon>Actinomycetes</taxon>
        <taxon>Micrococcales</taxon>
        <taxon>Microbacteriaceae</taxon>
        <taxon>Microbacterium</taxon>
    </lineage>
</organism>
<evidence type="ECO:0000256" key="6">
    <source>
        <dbReference type="SAM" id="Phobius"/>
    </source>
</evidence>
<feature type="transmembrane region" description="Helical" evidence="6">
    <location>
        <begin position="368"/>
        <end position="386"/>
    </location>
</feature>
<feature type="transmembrane region" description="Helical" evidence="6">
    <location>
        <begin position="392"/>
        <end position="409"/>
    </location>
</feature>
<dbReference type="KEGG" id="msf:IT882_09660"/>
<keyword evidence="3 6" id="KW-1133">Transmembrane helix</keyword>
<feature type="transmembrane region" description="Helical" evidence="6">
    <location>
        <begin position="115"/>
        <end position="136"/>
    </location>
</feature>
<dbReference type="Proteomes" id="UP000594480">
    <property type="component" value="Chromosome"/>
</dbReference>
<dbReference type="PANTHER" id="PTHR23534">
    <property type="entry name" value="MFS PERMEASE"/>
    <property type="match status" value="1"/>
</dbReference>
<feature type="compositionally biased region" description="Low complexity" evidence="5">
    <location>
        <begin position="416"/>
        <end position="429"/>
    </location>
</feature>
<feature type="transmembrane region" description="Helical" evidence="6">
    <location>
        <begin position="299"/>
        <end position="320"/>
    </location>
</feature>
<dbReference type="GO" id="GO:0022857">
    <property type="term" value="F:transmembrane transporter activity"/>
    <property type="evidence" value="ECO:0007669"/>
    <property type="project" value="InterPro"/>
</dbReference>
<feature type="transmembrane region" description="Helical" evidence="6">
    <location>
        <begin position="238"/>
        <end position="256"/>
    </location>
</feature>
<protein>
    <submittedName>
        <fullName evidence="8">MFS transporter</fullName>
    </submittedName>
</protein>
<evidence type="ECO:0000256" key="3">
    <source>
        <dbReference type="ARBA" id="ARBA00022989"/>
    </source>
</evidence>
<feature type="domain" description="Major facilitator superfamily (MFS) profile" evidence="7">
    <location>
        <begin position="22"/>
        <end position="410"/>
    </location>
</feature>
<dbReference type="SUPFAM" id="SSF103473">
    <property type="entry name" value="MFS general substrate transporter"/>
    <property type="match status" value="1"/>
</dbReference>
<feature type="transmembrane region" description="Helical" evidence="6">
    <location>
        <begin position="326"/>
        <end position="348"/>
    </location>
</feature>
<dbReference type="Pfam" id="PF07690">
    <property type="entry name" value="MFS_1"/>
    <property type="match status" value="1"/>
</dbReference>
<evidence type="ECO:0000313" key="9">
    <source>
        <dbReference type="Proteomes" id="UP000594480"/>
    </source>
</evidence>
<dbReference type="InterPro" id="IPR011701">
    <property type="entry name" value="MFS"/>
</dbReference>
<dbReference type="PANTHER" id="PTHR23534:SF1">
    <property type="entry name" value="MAJOR FACILITATOR SUPERFAMILY PROTEIN"/>
    <property type="match status" value="1"/>
</dbReference>
<evidence type="ECO:0000259" key="7">
    <source>
        <dbReference type="PROSITE" id="PS50850"/>
    </source>
</evidence>
<dbReference type="GO" id="GO:0005886">
    <property type="term" value="C:plasma membrane"/>
    <property type="evidence" value="ECO:0007669"/>
    <property type="project" value="UniProtKB-SubCell"/>
</dbReference>
<feature type="transmembrane region" description="Helical" evidence="6">
    <location>
        <begin position="186"/>
        <end position="204"/>
    </location>
</feature>
<proteinExistence type="predicted"/>
<evidence type="ECO:0000256" key="4">
    <source>
        <dbReference type="ARBA" id="ARBA00023136"/>
    </source>
</evidence>
<gene>
    <name evidence="8" type="ORF">IT882_09660</name>
</gene>
<dbReference type="InterPro" id="IPR036259">
    <property type="entry name" value="MFS_trans_sf"/>
</dbReference>
<dbReference type="PROSITE" id="PS50850">
    <property type="entry name" value="MFS"/>
    <property type="match status" value="1"/>
</dbReference>
<keyword evidence="2 6" id="KW-0812">Transmembrane</keyword>
<evidence type="ECO:0000256" key="1">
    <source>
        <dbReference type="ARBA" id="ARBA00004651"/>
    </source>
</evidence>